<protein>
    <submittedName>
        <fullName evidence="3">YciI family protein</fullName>
    </submittedName>
</protein>
<name>A0A4D7AQ11_9HYPH</name>
<dbReference type="InterPro" id="IPR005545">
    <property type="entry name" value="YCII"/>
</dbReference>
<dbReference type="OrthoDB" id="9807535at2"/>
<gene>
    <name evidence="3" type="ORF">E8M01_01770</name>
</gene>
<proteinExistence type="inferred from homology"/>
<dbReference type="SUPFAM" id="SSF54909">
    <property type="entry name" value="Dimeric alpha+beta barrel"/>
    <property type="match status" value="1"/>
</dbReference>
<dbReference type="AlphaFoldDB" id="A0A4D7AQ11"/>
<dbReference type="Proteomes" id="UP000298781">
    <property type="component" value="Chromosome"/>
</dbReference>
<dbReference type="PANTHER" id="PTHR35174:SF3">
    <property type="entry name" value="BLL7171 PROTEIN"/>
    <property type="match status" value="1"/>
</dbReference>
<accession>A0A4D7AQ11</accession>
<evidence type="ECO:0000313" key="4">
    <source>
        <dbReference type="Proteomes" id="UP000298781"/>
    </source>
</evidence>
<dbReference type="EMBL" id="CP039690">
    <property type="protein sequence ID" value="QCI63079.1"/>
    <property type="molecule type" value="Genomic_DNA"/>
</dbReference>
<dbReference type="RefSeq" id="WP_136958542.1">
    <property type="nucleotide sequence ID" value="NZ_CP039690.1"/>
</dbReference>
<organism evidence="3 4">
    <name type="scientific">Phreatobacter stygius</name>
    <dbReference type="NCBI Taxonomy" id="1940610"/>
    <lineage>
        <taxon>Bacteria</taxon>
        <taxon>Pseudomonadati</taxon>
        <taxon>Pseudomonadota</taxon>
        <taxon>Alphaproteobacteria</taxon>
        <taxon>Hyphomicrobiales</taxon>
        <taxon>Phreatobacteraceae</taxon>
        <taxon>Phreatobacter</taxon>
    </lineage>
</organism>
<dbReference type="KEGG" id="pstg:E8M01_01770"/>
<feature type="domain" description="YCII-related" evidence="2">
    <location>
        <begin position="1"/>
        <end position="114"/>
    </location>
</feature>
<sequence length="118" mass="13298">MRYLLMLYADEAVGSKFTPDEMRPFMEQMFAYQAALTKAGAFVATAPLARTDRACTIRMEGGEMKVHDGPYAETREQFGGYFIIEAADIDMARTWAARCPAATWGSIEIREIIDHCYP</sequence>
<dbReference type="Pfam" id="PF03795">
    <property type="entry name" value="YCII"/>
    <property type="match status" value="1"/>
</dbReference>
<evidence type="ECO:0000313" key="3">
    <source>
        <dbReference type="EMBL" id="QCI63079.1"/>
    </source>
</evidence>
<dbReference type="PANTHER" id="PTHR35174">
    <property type="entry name" value="BLL7171 PROTEIN-RELATED"/>
    <property type="match status" value="1"/>
</dbReference>
<dbReference type="InterPro" id="IPR011008">
    <property type="entry name" value="Dimeric_a/b-barrel"/>
</dbReference>
<keyword evidence="4" id="KW-1185">Reference proteome</keyword>
<dbReference type="Gene3D" id="3.30.70.1060">
    <property type="entry name" value="Dimeric alpha+beta barrel"/>
    <property type="match status" value="1"/>
</dbReference>
<comment type="similarity">
    <text evidence="1">Belongs to the YciI family.</text>
</comment>
<evidence type="ECO:0000259" key="2">
    <source>
        <dbReference type="Pfam" id="PF03795"/>
    </source>
</evidence>
<reference evidence="3 4" key="1">
    <citation type="submission" date="2019-04" db="EMBL/GenBank/DDBJ databases">
        <title>Phreatobacter aquaticus sp. nov.</title>
        <authorList>
            <person name="Choi A."/>
        </authorList>
    </citation>
    <scope>NUCLEOTIDE SEQUENCE [LARGE SCALE GENOMIC DNA]</scope>
    <source>
        <strain evidence="3 4">KCTC 52518</strain>
    </source>
</reference>
<evidence type="ECO:0000256" key="1">
    <source>
        <dbReference type="ARBA" id="ARBA00007689"/>
    </source>
</evidence>